<feature type="compositionally biased region" description="Basic and acidic residues" evidence="1">
    <location>
        <begin position="24"/>
        <end position="51"/>
    </location>
</feature>
<dbReference type="EMBL" id="BOPC01000002">
    <property type="protein sequence ID" value="GIJ24991.1"/>
    <property type="molecule type" value="Genomic_DNA"/>
</dbReference>
<organism evidence="2 3">
    <name type="scientific">Micromonospora qiuiae</name>
    <dbReference type="NCBI Taxonomy" id="502268"/>
    <lineage>
        <taxon>Bacteria</taxon>
        <taxon>Bacillati</taxon>
        <taxon>Actinomycetota</taxon>
        <taxon>Actinomycetes</taxon>
        <taxon>Micromonosporales</taxon>
        <taxon>Micromonosporaceae</taxon>
        <taxon>Micromonospora</taxon>
    </lineage>
</organism>
<evidence type="ECO:0000313" key="3">
    <source>
        <dbReference type="Proteomes" id="UP000653076"/>
    </source>
</evidence>
<dbReference type="Proteomes" id="UP000653076">
    <property type="component" value="Unassembled WGS sequence"/>
</dbReference>
<comment type="caution">
    <text evidence="2">The sequence shown here is derived from an EMBL/GenBank/DDBJ whole genome shotgun (WGS) entry which is preliminary data.</text>
</comment>
<gene>
    <name evidence="2" type="ORF">Vqi01_01530</name>
</gene>
<feature type="region of interest" description="Disordered" evidence="1">
    <location>
        <begin position="24"/>
        <end position="72"/>
    </location>
</feature>
<name>A0ABQ4J4A9_9ACTN</name>
<evidence type="ECO:0000256" key="1">
    <source>
        <dbReference type="SAM" id="MobiDB-lite"/>
    </source>
</evidence>
<reference evidence="2 3" key="1">
    <citation type="submission" date="2021-01" db="EMBL/GenBank/DDBJ databases">
        <title>Whole genome shotgun sequence of Verrucosispora qiuiae NBRC 106684.</title>
        <authorList>
            <person name="Komaki H."/>
            <person name="Tamura T."/>
        </authorList>
    </citation>
    <scope>NUCLEOTIDE SEQUENCE [LARGE SCALE GENOMIC DNA]</scope>
    <source>
        <strain evidence="2 3">NBRC 106684</strain>
    </source>
</reference>
<protein>
    <submittedName>
        <fullName evidence="2">Uncharacterized protein</fullName>
    </submittedName>
</protein>
<feature type="region of interest" description="Disordered" evidence="1">
    <location>
        <begin position="258"/>
        <end position="295"/>
    </location>
</feature>
<sequence length="295" mass="32397">MSIEPVGPLARKAVIRFSGRRELTQERTHVGKKDRDKNDIKMSRLTYERRLRQINGGREPASQSSSDSDEADLRDATAMRMGDVQFVELADGQAAHWSSTGPGQPNQVTYDPNYPYAAPGQPGLTAQGSLNHEVGGHEHADQVYQHPDDPDLRAVNMHLPGNDADDPALSASFQQQTDTIVENWNEVRNAIGRDSSIHAHADWARYVDTRVEYAQATAHVHNESVAGDTLDSLGRARLADGPVGNQLRAILQEASIRQQHGGEVQRIGPVVSSSSTRTSSYRNSLPAEKPQGRKK</sequence>
<feature type="compositionally biased region" description="Low complexity" evidence="1">
    <location>
        <begin position="272"/>
        <end position="284"/>
    </location>
</feature>
<keyword evidence="3" id="KW-1185">Reference proteome</keyword>
<proteinExistence type="predicted"/>
<accession>A0ABQ4J4A9</accession>
<evidence type="ECO:0000313" key="2">
    <source>
        <dbReference type="EMBL" id="GIJ24991.1"/>
    </source>
</evidence>